<proteinExistence type="predicted"/>
<evidence type="ECO:0000313" key="1">
    <source>
        <dbReference type="EMBL" id="KAK3804153.1"/>
    </source>
</evidence>
<gene>
    <name evidence="1" type="ORF">RRG08_047621</name>
</gene>
<name>A0AAE1BDJ3_9GAST</name>
<sequence>MFYFFTVGNSLTQSEHNGHSAVKSKKKDQGQHECEVLDKESEEEEGAIAWQQCKKNRGHPNFIPASDFCLDHLPEKFRCPKALEYVKTISALTAMLRVGYTSWERPNYFAFSQHRGSDVQHTGSALVSEITEHDGPCQCSECDHSPLQSRPQKWFEIHLETALHVIYNTEEAQASRVDFFYDDERAIAEGRKKTLWATEVRKAHSQGDFCSFVCVTHNLDLAQRLQEYLRKSTKAKFYGLSGRWMASGWDNMCVMASHPHGQPKKITLGRLMNEHEITPAHRYYVYSLDTCPGSSGARGAVVEFSRYNNKSFFSLSLLPPHSSRTGNTGINVSTSSAAGYMEPGMAALFENMKFSPLELISAVK</sequence>
<evidence type="ECO:0000313" key="2">
    <source>
        <dbReference type="Proteomes" id="UP001283361"/>
    </source>
</evidence>
<protein>
    <submittedName>
        <fullName evidence="1">Uncharacterized protein</fullName>
    </submittedName>
</protein>
<reference evidence="1" key="1">
    <citation type="journal article" date="2023" name="G3 (Bethesda)">
        <title>A reference genome for the long-term kleptoplast-retaining sea slug Elysia crispata morphotype clarki.</title>
        <authorList>
            <person name="Eastman K.E."/>
            <person name="Pendleton A.L."/>
            <person name="Shaikh M.A."/>
            <person name="Suttiyut T."/>
            <person name="Ogas R."/>
            <person name="Tomko P."/>
            <person name="Gavelis G."/>
            <person name="Widhalm J.R."/>
            <person name="Wisecaver J.H."/>
        </authorList>
    </citation>
    <scope>NUCLEOTIDE SEQUENCE</scope>
    <source>
        <strain evidence="1">ECLA1</strain>
    </source>
</reference>
<comment type="caution">
    <text evidence="1">The sequence shown here is derived from an EMBL/GenBank/DDBJ whole genome shotgun (WGS) entry which is preliminary data.</text>
</comment>
<dbReference type="EMBL" id="JAWDGP010000039">
    <property type="protein sequence ID" value="KAK3804153.1"/>
    <property type="molecule type" value="Genomic_DNA"/>
</dbReference>
<keyword evidence="2" id="KW-1185">Reference proteome</keyword>
<accession>A0AAE1BDJ3</accession>
<dbReference type="Proteomes" id="UP001283361">
    <property type="component" value="Unassembled WGS sequence"/>
</dbReference>
<dbReference type="AlphaFoldDB" id="A0AAE1BDJ3"/>
<organism evidence="1 2">
    <name type="scientific">Elysia crispata</name>
    <name type="common">lettuce slug</name>
    <dbReference type="NCBI Taxonomy" id="231223"/>
    <lineage>
        <taxon>Eukaryota</taxon>
        <taxon>Metazoa</taxon>
        <taxon>Spiralia</taxon>
        <taxon>Lophotrochozoa</taxon>
        <taxon>Mollusca</taxon>
        <taxon>Gastropoda</taxon>
        <taxon>Heterobranchia</taxon>
        <taxon>Euthyneura</taxon>
        <taxon>Panpulmonata</taxon>
        <taxon>Sacoglossa</taxon>
        <taxon>Placobranchoidea</taxon>
        <taxon>Plakobranchidae</taxon>
        <taxon>Elysia</taxon>
    </lineage>
</organism>